<dbReference type="GO" id="GO:0004857">
    <property type="term" value="F:enzyme inhibitor activity"/>
    <property type="evidence" value="ECO:0007669"/>
    <property type="project" value="InterPro"/>
</dbReference>
<evidence type="ECO:0000313" key="6">
    <source>
        <dbReference type="Proteomes" id="UP000187609"/>
    </source>
</evidence>
<dbReference type="InterPro" id="IPR006501">
    <property type="entry name" value="Pectinesterase_inhib_dom"/>
</dbReference>
<dbReference type="InterPro" id="IPR052421">
    <property type="entry name" value="PCW_Enzyme_Inhibitor"/>
</dbReference>
<dbReference type="InterPro" id="IPR035513">
    <property type="entry name" value="Invertase/methylesterase_inhib"/>
</dbReference>
<dbReference type="EMBL" id="MJEQ01037189">
    <property type="protein sequence ID" value="OIT01116.1"/>
    <property type="molecule type" value="Genomic_DNA"/>
</dbReference>
<dbReference type="PANTHER" id="PTHR36710">
    <property type="entry name" value="PECTINESTERASE INHIBITOR-LIKE"/>
    <property type="match status" value="1"/>
</dbReference>
<dbReference type="NCBIfam" id="TIGR01614">
    <property type="entry name" value="PME_inhib"/>
    <property type="match status" value="1"/>
</dbReference>
<comment type="caution">
    <text evidence="5">The sequence shown here is derived from an EMBL/GenBank/DDBJ whole genome shotgun (WGS) entry which is preliminary data.</text>
</comment>
<comment type="similarity">
    <text evidence="3">Belongs to the PMEI family.</text>
</comment>
<evidence type="ECO:0000256" key="3">
    <source>
        <dbReference type="ARBA" id="ARBA00038471"/>
    </source>
</evidence>
<keyword evidence="2" id="KW-1015">Disulfide bond</keyword>
<sequence length="165" mass="18606">PGIIILSVPLFATSLDTNFVSKACGLCKTQQDFCYSVLAQNPEAQKATTKHDLEGITINLAFQNYTAIARRVLFVTTNETDPKLKEIYRNCLHQYLLMRSDFQFINDTFNSNGDVVQSLWGASTHLTNCIYYFMSNTPPPNPFAEDNDNMGAFIGLIRDICYIDL</sequence>
<organism evidence="5 6">
    <name type="scientific">Nicotiana attenuata</name>
    <name type="common">Coyote tobacco</name>
    <dbReference type="NCBI Taxonomy" id="49451"/>
    <lineage>
        <taxon>Eukaryota</taxon>
        <taxon>Viridiplantae</taxon>
        <taxon>Streptophyta</taxon>
        <taxon>Embryophyta</taxon>
        <taxon>Tracheophyta</taxon>
        <taxon>Spermatophyta</taxon>
        <taxon>Magnoliopsida</taxon>
        <taxon>eudicotyledons</taxon>
        <taxon>Gunneridae</taxon>
        <taxon>Pentapetalae</taxon>
        <taxon>asterids</taxon>
        <taxon>lamiids</taxon>
        <taxon>Solanales</taxon>
        <taxon>Solanaceae</taxon>
        <taxon>Nicotianoideae</taxon>
        <taxon>Nicotianeae</taxon>
        <taxon>Nicotiana</taxon>
    </lineage>
</organism>
<keyword evidence="1" id="KW-0732">Signal</keyword>
<accession>A0A1J6I9K0</accession>
<dbReference type="Gene3D" id="1.20.140.40">
    <property type="entry name" value="Invertase/pectin methylesterase inhibitor family protein"/>
    <property type="match status" value="1"/>
</dbReference>
<name>A0A1J6I9K0_NICAT</name>
<dbReference type="PANTHER" id="PTHR36710:SF18">
    <property type="entry name" value="PECTINESTERASE INHIBITOR 5-RELATED"/>
    <property type="match status" value="1"/>
</dbReference>
<keyword evidence="6" id="KW-1185">Reference proteome</keyword>
<dbReference type="SMR" id="A0A1J6I9K0"/>
<evidence type="ECO:0000313" key="5">
    <source>
        <dbReference type="EMBL" id="OIT01116.1"/>
    </source>
</evidence>
<feature type="non-terminal residue" evidence="5">
    <location>
        <position position="1"/>
    </location>
</feature>
<evidence type="ECO:0000256" key="1">
    <source>
        <dbReference type="ARBA" id="ARBA00022729"/>
    </source>
</evidence>
<proteinExistence type="inferred from homology"/>
<gene>
    <name evidence="5" type="ORF">A4A49_60065</name>
</gene>
<dbReference type="SUPFAM" id="SSF101148">
    <property type="entry name" value="Plant invertase/pectin methylesterase inhibitor"/>
    <property type="match status" value="1"/>
</dbReference>
<dbReference type="Pfam" id="PF04043">
    <property type="entry name" value="PMEI"/>
    <property type="match status" value="1"/>
</dbReference>
<reference evidence="5" key="1">
    <citation type="submission" date="2016-11" db="EMBL/GenBank/DDBJ databases">
        <title>The genome of Nicotiana attenuata.</title>
        <authorList>
            <person name="Xu S."/>
            <person name="Brockmoeller T."/>
            <person name="Gaquerel E."/>
            <person name="Navarro A."/>
            <person name="Kuhl H."/>
            <person name="Gase K."/>
            <person name="Ling Z."/>
            <person name="Zhou W."/>
            <person name="Kreitzer C."/>
            <person name="Stanke M."/>
            <person name="Tang H."/>
            <person name="Lyons E."/>
            <person name="Pandey P."/>
            <person name="Pandey S.P."/>
            <person name="Timmermann B."/>
            <person name="Baldwin I.T."/>
        </authorList>
    </citation>
    <scope>NUCLEOTIDE SEQUENCE [LARGE SCALE GENOMIC DNA]</scope>
    <source>
        <strain evidence="5">UT</strain>
    </source>
</reference>
<dbReference type="AlphaFoldDB" id="A0A1J6I9K0"/>
<protein>
    <recommendedName>
        <fullName evidence="4">Pectinesterase inhibitor domain-containing protein</fullName>
    </recommendedName>
</protein>
<dbReference type="Gramene" id="OIT01116">
    <property type="protein sequence ID" value="OIT01116"/>
    <property type="gene ID" value="A4A49_60065"/>
</dbReference>
<feature type="non-terminal residue" evidence="5">
    <location>
        <position position="165"/>
    </location>
</feature>
<evidence type="ECO:0000256" key="2">
    <source>
        <dbReference type="ARBA" id="ARBA00023157"/>
    </source>
</evidence>
<feature type="domain" description="Pectinesterase inhibitor" evidence="4">
    <location>
        <begin position="19"/>
        <end position="134"/>
    </location>
</feature>
<evidence type="ECO:0000259" key="4">
    <source>
        <dbReference type="Pfam" id="PF04043"/>
    </source>
</evidence>
<dbReference type="Proteomes" id="UP000187609">
    <property type="component" value="Unassembled WGS sequence"/>
</dbReference>